<dbReference type="EMBL" id="NRSZ01000833">
    <property type="protein sequence ID" value="PNY24907.1"/>
    <property type="molecule type" value="Genomic_DNA"/>
</dbReference>
<dbReference type="InterPro" id="IPR029060">
    <property type="entry name" value="PIN-like_dom_sf"/>
</dbReference>
<dbReference type="AlphaFoldDB" id="A0A2K3QBJ8"/>
<comment type="caution">
    <text evidence="3">The sequence shown here is derived from an EMBL/GenBank/DDBJ whole genome shotgun (WGS) entry which is preliminary data.</text>
</comment>
<evidence type="ECO:0000313" key="4">
    <source>
        <dbReference type="Proteomes" id="UP000236621"/>
    </source>
</evidence>
<evidence type="ECO:0000259" key="2">
    <source>
        <dbReference type="Pfam" id="PF12813"/>
    </source>
</evidence>
<dbReference type="Pfam" id="PF12813">
    <property type="entry name" value="XPG_I_2"/>
    <property type="match status" value="1"/>
</dbReference>
<evidence type="ECO:0000256" key="1">
    <source>
        <dbReference type="ARBA" id="ARBA00007398"/>
    </source>
</evidence>
<sequence length="589" mass="66276">MGIPYLTATLKPYAVRRPLQDEAVVIDGPALAYHILHVCRANNISQPTYQLLGQSTVAWLDELSSHGVAAQTIYFDGYLPTSKRQVRMERLTKSTAQISRFFSSTPQGYPRNQLGLVDGNDDAGRPDILKNGIPETKPFADPSFLVPAIIDALRQSPQYQALVSVVPGEADIYCAKHVLEQGGSVLTSDSDLLAHSLGDGQVVFFRDLHRDTNSAILCSSFAPKEIFQKLGLSPSADPPRLAYERKRLPYATLPQLVRACSRPILDESDYHMFRQEYEHREGDEFPDGCLLQLNRLDPRISEIVVQFRYASRKPDGKHGDVRMYLPVLIECPTKGNAWEQSTPVRQLAYTFLGLPSPESNATILEYRRIQSTSQKGRKIQLVSAAESQRFIYEMLDLMERIKQVTRGYERFYWPLLCLALDMCECQKQDKQSHAWHIFQQRHKPSAARASNISWDVVHFVAQLQATCYSLRILRQVLFIVLDGGMELFLPNIKQLQTALLDLPPLTDFPNVNGALELLVTSGQEGLVRALGELLGVSLPLAPKPSDSFKVTKIVKKRTRSKRRDKESHKLALKSKVSTTGNRFSLLSVD</sequence>
<proteinExistence type="inferred from homology"/>
<dbReference type="OrthoDB" id="5297549at2759"/>
<dbReference type="InterPro" id="IPR026832">
    <property type="entry name" value="Asteroid"/>
</dbReference>
<name>A0A2K3QBJ8_9HYPO</name>
<gene>
    <name evidence="3" type="ORF">TCAP_05183</name>
</gene>
<feature type="domain" description="Asteroid" evidence="2">
    <location>
        <begin position="142"/>
        <end position="375"/>
    </location>
</feature>
<reference evidence="3 4" key="1">
    <citation type="submission" date="2017-08" db="EMBL/GenBank/DDBJ databases">
        <title>Harnessing the power of phylogenomics to disentangle the directionality and signatures of interkingdom host jumping in the parasitic fungal genus Tolypocladium.</title>
        <authorList>
            <person name="Quandt C.A."/>
            <person name="Patterson W."/>
            <person name="Spatafora J.W."/>
        </authorList>
    </citation>
    <scope>NUCLEOTIDE SEQUENCE [LARGE SCALE GENOMIC DNA]</scope>
    <source>
        <strain evidence="3 4">CBS 113982</strain>
    </source>
</reference>
<evidence type="ECO:0000313" key="3">
    <source>
        <dbReference type="EMBL" id="PNY24907.1"/>
    </source>
</evidence>
<protein>
    <recommendedName>
        <fullName evidence="2">Asteroid domain-containing protein</fullName>
    </recommendedName>
</protein>
<dbReference type="SUPFAM" id="SSF88723">
    <property type="entry name" value="PIN domain-like"/>
    <property type="match status" value="1"/>
</dbReference>
<comment type="similarity">
    <text evidence="1">Belongs to the asteroid family.</text>
</comment>
<keyword evidence="4" id="KW-1185">Reference proteome</keyword>
<dbReference type="Gene3D" id="3.40.50.1010">
    <property type="entry name" value="5'-nuclease"/>
    <property type="match status" value="1"/>
</dbReference>
<dbReference type="InterPro" id="IPR039436">
    <property type="entry name" value="Asteroid_dom"/>
</dbReference>
<organism evidence="3 4">
    <name type="scientific">Tolypocladium capitatum</name>
    <dbReference type="NCBI Taxonomy" id="45235"/>
    <lineage>
        <taxon>Eukaryota</taxon>
        <taxon>Fungi</taxon>
        <taxon>Dikarya</taxon>
        <taxon>Ascomycota</taxon>
        <taxon>Pezizomycotina</taxon>
        <taxon>Sordariomycetes</taxon>
        <taxon>Hypocreomycetidae</taxon>
        <taxon>Hypocreales</taxon>
        <taxon>Ophiocordycipitaceae</taxon>
        <taxon>Tolypocladium</taxon>
    </lineage>
</organism>
<dbReference type="PANTHER" id="PTHR15665:SF1">
    <property type="entry name" value="PROTEIN ASTEROID HOMOLOG 1"/>
    <property type="match status" value="1"/>
</dbReference>
<dbReference type="PANTHER" id="PTHR15665">
    <property type="entry name" value="ASTEROID PROTEIN"/>
    <property type="match status" value="1"/>
</dbReference>
<dbReference type="STRING" id="45235.A0A2K3QBJ8"/>
<dbReference type="Proteomes" id="UP000236621">
    <property type="component" value="Unassembled WGS sequence"/>
</dbReference>
<accession>A0A2K3QBJ8</accession>